<proteinExistence type="predicted"/>
<evidence type="ECO:0000313" key="1">
    <source>
        <dbReference type="EMBL" id="MBD2545643.1"/>
    </source>
</evidence>
<protein>
    <submittedName>
        <fullName evidence="1">Uncharacterized protein</fullName>
    </submittedName>
</protein>
<dbReference type="RefSeq" id="WP_190879306.1">
    <property type="nucleotide sequence ID" value="NZ_JACJSK010000025.1"/>
</dbReference>
<evidence type="ECO:0000313" key="2">
    <source>
        <dbReference type="Proteomes" id="UP000641954"/>
    </source>
</evidence>
<accession>A0ABR8EFS6</accession>
<reference evidence="1 2" key="1">
    <citation type="journal article" date="2020" name="ISME J.">
        <title>Comparative genomics reveals insights into cyanobacterial evolution and habitat adaptation.</title>
        <authorList>
            <person name="Chen M.Y."/>
            <person name="Teng W.K."/>
            <person name="Zhao L."/>
            <person name="Hu C.X."/>
            <person name="Zhou Y.K."/>
            <person name="Han B.P."/>
            <person name="Song L.R."/>
            <person name="Shu W.S."/>
        </authorList>
    </citation>
    <scope>NUCLEOTIDE SEQUENCE [LARGE SCALE GENOMIC DNA]</scope>
    <source>
        <strain evidence="1 2">FACHB-1370</strain>
    </source>
</reference>
<comment type="caution">
    <text evidence="1">The sequence shown here is derived from an EMBL/GenBank/DDBJ whole genome shotgun (WGS) entry which is preliminary data.</text>
</comment>
<dbReference type="Proteomes" id="UP000641954">
    <property type="component" value="Unassembled WGS sequence"/>
</dbReference>
<sequence length="69" mass="8015">MTPTTAVDPYKILVGFNRLVLLAREFIPWRLIGGRLWFINLKTAVYLAADWQATDLATDEMTVNIDRRY</sequence>
<dbReference type="EMBL" id="JACJSK010000025">
    <property type="protein sequence ID" value="MBD2545643.1"/>
    <property type="molecule type" value="Genomic_DNA"/>
</dbReference>
<organism evidence="1 2">
    <name type="scientific">Planktothricoides raciborskii FACHB-1370</name>
    <dbReference type="NCBI Taxonomy" id="2949576"/>
    <lineage>
        <taxon>Bacteria</taxon>
        <taxon>Bacillati</taxon>
        <taxon>Cyanobacteriota</taxon>
        <taxon>Cyanophyceae</taxon>
        <taxon>Oscillatoriophycideae</taxon>
        <taxon>Oscillatoriales</taxon>
        <taxon>Oscillatoriaceae</taxon>
        <taxon>Planktothricoides</taxon>
    </lineage>
</organism>
<keyword evidence="2" id="KW-1185">Reference proteome</keyword>
<name>A0ABR8EFS6_9CYAN</name>
<gene>
    <name evidence="1" type="ORF">H6G72_17735</name>
</gene>